<dbReference type="SUPFAM" id="SSF109854">
    <property type="entry name" value="DinB/YfiT-like putative metalloenzymes"/>
    <property type="match status" value="1"/>
</dbReference>
<dbReference type="NCBIfam" id="TIGR03083">
    <property type="entry name" value="maleylpyruvate isomerase family mycothiol-dependent enzyme"/>
    <property type="match status" value="1"/>
</dbReference>
<accession>A0A7J5DZM9</accession>
<dbReference type="Gene3D" id="1.20.120.450">
    <property type="entry name" value="dinb family like domain"/>
    <property type="match status" value="1"/>
</dbReference>
<dbReference type="Pfam" id="PF11716">
    <property type="entry name" value="MDMPI_N"/>
    <property type="match status" value="1"/>
</dbReference>
<sequence>MRPGSSRPGTAGRWWWPVTDLDELGHLDAATALLRARLVAVGPDRWDAPSPCAGWTVHDVAEHVVGDAVRYRLWLIGAPAEQVTASRALTFLGDDAVSSFDEIQGALRAAFAEPGALDRIARHSAGEITGRELLELRLLEQTLHAWDIATGAGTDATIDDALCERLLGSAATIERLRGHGYYAPTTALAGPGDSLQERLLRIAGRR</sequence>
<dbReference type="InterPro" id="IPR017517">
    <property type="entry name" value="Maleyloyr_isom"/>
</dbReference>
<evidence type="ECO:0000259" key="1">
    <source>
        <dbReference type="Pfam" id="PF11716"/>
    </source>
</evidence>
<reference evidence="2 3" key="1">
    <citation type="submission" date="2019-09" db="EMBL/GenBank/DDBJ databases">
        <title>Pimelobacter sp. isolated from Paulinella.</title>
        <authorList>
            <person name="Jeong S.E."/>
        </authorList>
    </citation>
    <scope>NUCLEOTIDE SEQUENCE [LARGE SCALE GENOMIC DNA]</scope>
    <source>
        <strain evidence="2 3">Pch-N</strain>
    </source>
</reference>
<organism evidence="2 3">
    <name type="scientific">Nocardioides simplex</name>
    <name type="common">Arthrobacter simplex</name>
    <dbReference type="NCBI Taxonomy" id="2045"/>
    <lineage>
        <taxon>Bacteria</taxon>
        <taxon>Bacillati</taxon>
        <taxon>Actinomycetota</taxon>
        <taxon>Actinomycetes</taxon>
        <taxon>Propionibacteriales</taxon>
        <taxon>Nocardioidaceae</taxon>
        <taxon>Pimelobacter</taxon>
    </lineage>
</organism>
<dbReference type="AlphaFoldDB" id="A0A7J5DZM9"/>
<evidence type="ECO:0000313" key="2">
    <source>
        <dbReference type="EMBL" id="KAB2811358.1"/>
    </source>
</evidence>
<proteinExistence type="predicted"/>
<gene>
    <name evidence="2" type="ORF">F9L07_05510</name>
</gene>
<dbReference type="InterPro" id="IPR024344">
    <property type="entry name" value="MDMPI_metal-binding"/>
</dbReference>
<feature type="domain" description="Mycothiol-dependent maleylpyruvate isomerase metal-binding" evidence="1">
    <location>
        <begin position="27"/>
        <end position="149"/>
    </location>
</feature>
<dbReference type="GO" id="GO:0046872">
    <property type="term" value="F:metal ion binding"/>
    <property type="evidence" value="ECO:0007669"/>
    <property type="project" value="InterPro"/>
</dbReference>
<dbReference type="Proteomes" id="UP000449906">
    <property type="component" value="Unassembled WGS sequence"/>
</dbReference>
<comment type="caution">
    <text evidence="2">The sequence shown here is derived from an EMBL/GenBank/DDBJ whole genome shotgun (WGS) entry which is preliminary data.</text>
</comment>
<name>A0A7J5DZM9_NOCSI</name>
<dbReference type="InterPro" id="IPR034660">
    <property type="entry name" value="DinB/YfiT-like"/>
</dbReference>
<dbReference type="NCBIfam" id="TIGR03086">
    <property type="entry name" value="TIGR03086 family metal-binding protein"/>
    <property type="match status" value="1"/>
</dbReference>
<evidence type="ECO:0000313" key="3">
    <source>
        <dbReference type="Proteomes" id="UP000449906"/>
    </source>
</evidence>
<dbReference type="InterPro" id="IPR017520">
    <property type="entry name" value="CHP03086"/>
</dbReference>
<protein>
    <submittedName>
        <fullName evidence="2">TIGR03086 family protein</fullName>
    </submittedName>
</protein>
<dbReference type="EMBL" id="WBVM01000001">
    <property type="protein sequence ID" value="KAB2811358.1"/>
    <property type="molecule type" value="Genomic_DNA"/>
</dbReference>